<dbReference type="PANTHER" id="PTHR45815">
    <property type="entry name" value="PROTEIN DISULFIDE-ISOMERASE A6"/>
    <property type="match status" value="1"/>
</dbReference>
<feature type="signal peptide" evidence="8">
    <location>
        <begin position="1"/>
        <end position="19"/>
    </location>
</feature>
<comment type="caution">
    <text evidence="10">The sequence shown here is derived from an EMBL/GenBank/DDBJ whole genome shotgun (WGS) entry which is preliminary data.</text>
</comment>
<dbReference type="SUPFAM" id="SSF52833">
    <property type="entry name" value="Thioredoxin-like"/>
    <property type="match status" value="2"/>
</dbReference>
<keyword evidence="8" id="KW-0732">Signal</keyword>
<dbReference type="PROSITE" id="PS00194">
    <property type="entry name" value="THIOREDOXIN_1"/>
    <property type="match status" value="1"/>
</dbReference>
<feature type="compositionally biased region" description="Low complexity" evidence="7">
    <location>
        <begin position="266"/>
        <end position="278"/>
    </location>
</feature>
<accession>A0AAE0WIV0</accession>
<dbReference type="Proteomes" id="UP001274830">
    <property type="component" value="Unassembled WGS sequence"/>
</dbReference>
<keyword evidence="4" id="KW-1015">Disulfide bond</keyword>
<dbReference type="InterPro" id="IPR017937">
    <property type="entry name" value="Thioredoxin_CS"/>
</dbReference>
<evidence type="ECO:0000256" key="5">
    <source>
        <dbReference type="ARBA" id="ARBA00023235"/>
    </source>
</evidence>
<reference evidence="10" key="1">
    <citation type="submission" date="2023-07" db="EMBL/GenBank/DDBJ databases">
        <title>Black Yeasts Isolated from many extreme environments.</title>
        <authorList>
            <person name="Coleine C."/>
            <person name="Stajich J.E."/>
            <person name="Selbmann L."/>
        </authorList>
    </citation>
    <scope>NUCLEOTIDE SEQUENCE</scope>
    <source>
        <strain evidence="10">CCFEE 5485</strain>
    </source>
</reference>
<feature type="region of interest" description="Disordered" evidence="7">
    <location>
        <begin position="238"/>
        <end position="314"/>
    </location>
</feature>
<evidence type="ECO:0000256" key="4">
    <source>
        <dbReference type="ARBA" id="ARBA00023157"/>
    </source>
</evidence>
<evidence type="ECO:0000256" key="6">
    <source>
        <dbReference type="ARBA" id="ARBA00023284"/>
    </source>
</evidence>
<dbReference type="GO" id="GO:0003756">
    <property type="term" value="F:protein disulfide isomerase activity"/>
    <property type="evidence" value="ECO:0007669"/>
    <property type="project" value="UniProtKB-EC"/>
</dbReference>
<evidence type="ECO:0000259" key="9">
    <source>
        <dbReference type="PROSITE" id="PS51352"/>
    </source>
</evidence>
<dbReference type="AlphaFoldDB" id="A0AAE0WIV0"/>
<evidence type="ECO:0000313" key="10">
    <source>
        <dbReference type="EMBL" id="KAK3671259.1"/>
    </source>
</evidence>
<evidence type="ECO:0000256" key="7">
    <source>
        <dbReference type="SAM" id="MobiDB-lite"/>
    </source>
</evidence>
<sequence length="558" mass="59930">MLSPTTLALLALLPTTLLAEGLYSKNSPVLQIDGRSFRDQIEKSNHTSLIEFYAPWCGHCKSLQPAFEKAAKSLSGLAKVGAVNCDAEENKAFCGTMGVKGFPTLKIVRPGKKVGRPSVEEYQGGRTAKAMVDAIVERIPNHVARLKGAEYLDWLEGDRSKAILFSEKGTISALLKALAVDFLGVIDVAQVGKKEKEALEVFDVGKFPTLVLIPADGGDPVKYEGDMKKSALVEFLSRAGTPNPDPAPAQKNAAKSSTKSDKSKATKSSSAFSKASASHRSQDSQSAKASQTSETLEDASNPTESPSPNVVDDETQVPVKLPEPAIPISSLPDGLSLQQKCLNTKAGTCILALLPSSLEDPNVARVVASLSEIHHKHEQAKRNLFPFYQLPASNSQAAALRSKLALRPEGVEMIAVNGKQGWYRHYPKISFTQAEVEDWIDAIRMGDVAKSSLPDALVVPLESLPAEPVVLEEPSAPPIPVASGTPLTEDEEANEQLKKKLKGQLPEGMGFEMEEISDEDYERLLRHPGRLNPEDGGEGGGEGEGGEQFVQEGGHEEL</sequence>
<keyword evidence="11" id="KW-1185">Reference proteome</keyword>
<dbReference type="Pfam" id="PF24541">
    <property type="entry name" value="Thioredox_PDIA6_C"/>
    <property type="match status" value="1"/>
</dbReference>
<dbReference type="Gene3D" id="3.40.30.10">
    <property type="entry name" value="Glutaredoxin"/>
    <property type="match status" value="2"/>
</dbReference>
<evidence type="ECO:0000313" key="11">
    <source>
        <dbReference type="Proteomes" id="UP001274830"/>
    </source>
</evidence>
<keyword evidence="6" id="KW-0676">Redox-active center</keyword>
<dbReference type="PROSITE" id="PS51352">
    <property type="entry name" value="THIOREDOXIN_2"/>
    <property type="match status" value="1"/>
</dbReference>
<dbReference type="PANTHER" id="PTHR45815:SF3">
    <property type="entry name" value="PROTEIN DISULFIDE-ISOMERASE A6"/>
    <property type="match status" value="1"/>
</dbReference>
<dbReference type="EMBL" id="JAUTXT010000045">
    <property type="protein sequence ID" value="KAK3671259.1"/>
    <property type="molecule type" value="Genomic_DNA"/>
</dbReference>
<organism evidence="10 11">
    <name type="scientific">Recurvomyces mirabilis</name>
    <dbReference type="NCBI Taxonomy" id="574656"/>
    <lineage>
        <taxon>Eukaryota</taxon>
        <taxon>Fungi</taxon>
        <taxon>Dikarya</taxon>
        <taxon>Ascomycota</taxon>
        <taxon>Pezizomycotina</taxon>
        <taxon>Dothideomycetes</taxon>
        <taxon>Dothideomycetidae</taxon>
        <taxon>Mycosphaerellales</taxon>
        <taxon>Teratosphaeriaceae</taxon>
        <taxon>Recurvomyces</taxon>
    </lineage>
</organism>
<dbReference type="InterPro" id="IPR057305">
    <property type="entry name" value="Thioredox_PDIA6_C"/>
</dbReference>
<dbReference type="GO" id="GO:0015035">
    <property type="term" value="F:protein-disulfide reductase activity"/>
    <property type="evidence" value="ECO:0007669"/>
    <property type="project" value="TreeGrafter"/>
</dbReference>
<feature type="domain" description="Thioredoxin" evidence="9">
    <location>
        <begin position="7"/>
        <end position="141"/>
    </location>
</feature>
<feature type="compositionally biased region" description="Polar residues" evidence="7">
    <location>
        <begin position="283"/>
        <end position="308"/>
    </location>
</feature>
<name>A0AAE0WIV0_9PEZI</name>
<comment type="subcellular location">
    <subcellularLocation>
        <location evidence="2">Endoplasmic reticulum lumen</location>
    </subcellularLocation>
</comment>
<dbReference type="GO" id="GO:0034976">
    <property type="term" value="P:response to endoplasmic reticulum stress"/>
    <property type="evidence" value="ECO:0007669"/>
    <property type="project" value="TreeGrafter"/>
</dbReference>
<evidence type="ECO:0000256" key="2">
    <source>
        <dbReference type="ARBA" id="ARBA00004319"/>
    </source>
</evidence>
<dbReference type="Pfam" id="PF00085">
    <property type="entry name" value="Thioredoxin"/>
    <property type="match status" value="1"/>
</dbReference>
<proteinExistence type="predicted"/>
<comment type="catalytic activity">
    <reaction evidence="1">
        <text>Catalyzes the rearrangement of -S-S- bonds in proteins.</text>
        <dbReference type="EC" id="5.3.4.1"/>
    </reaction>
</comment>
<dbReference type="PRINTS" id="PR00421">
    <property type="entry name" value="THIOREDOXIN"/>
</dbReference>
<dbReference type="InterPro" id="IPR036249">
    <property type="entry name" value="Thioredoxin-like_sf"/>
</dbReference>
<gene>
    <name evidence="10" type="ORF">LTR78_008894</name>
</gene>
<dbReference type="InterPro" id="IPR013766">
    <property type="entry name" value="Thioredoxin_domain"/>
</dbReference>
<dbReference type="CDD" id="cd03002">
    <property type="entry name" value="PDI_a_MPD1_like"/>
    <property type="match status" value="1"/>
</dbReference>
<evidence type="ECO:0000256" key="8">
    <source>
        <dbReference type="SAM" id="SignalP"/>
    </source>
</evidence>
<feature type="chain" id="PRO_5042219197" description="protein disulfide-isomerase" evidence="8">
    <location>
        <begin position="20"/>
        <end position="558"/>
    </location>
</feature>
<dbReference type="EC" id="5.3.4.1" evidence="3"/>
<keyword evidence="5" id="KW-0413">Isomerase</keyword>
<dbReference type="GO" id="GO:0005788">
    <property type="term" value="C:endoplasmic reticulum lumen"/>
    <property type="evidence" value="ECO:0007669"/>
    <property type="project" value="UniProtKB-SubCell"/>
</dbReference>
<evidence type="ECO:0000256" key="3">
    <source>
        <dbReference type="ARBA" id="ARBA00012723"/>
    </source>
</evidence>
<feature type="region of interest" description="Disordered" evidence="7">
    <location>
        <begin position="516"/>
        <end position="558"/>
    </location>
</feature>
<evidence type="ECO:0000256" key="1">
    <source>
        <dbReference type="ARBA" id="ARBA00001182"/>
    </source>
</evidence>
<protein>
    <recommendedName>
        <fullName evidence="3">protein disulfide-isomerase</fullName>
        <ecNumber evidence="3">5.3.4.1</ecNumber>
    </recommendedName>
</protein>
<feature type="region of interest" description="Disordered" evidence="7">
    <location>
        <begin position="475"/>
        <end position="495"/>
    </location>
</feature>